<feature type="compositionally biased region" description="Low complexity" evidence="1">
    <location>
        <begin position="62"/>
        <end position="73"/>
    </location>
</feature>
<accession>A0ABN2BNJ0</accession>
<evidence type="ECO:0000256" key="1">
    <source>
        <dbReference type="SAM" id="MobiDB-lite"/>
    </source>
</evidence>
<comment type="caution">
    <text evidence="3">The sequence shown here is derived from an EMBL/GenBank/DDBJ whole genome shotgun (WGS) entry which is preliminary data.</text>
</comment>
<dbReference type="PANTHER" id="PTHR43617">
    <property type="entry name" value="L-AMINO ACID N-ACETYLTRANSFERASE"/>
    <property type="match status" value="1"/>
</dbReference>
<evidence type="ECO:0000313" key="3">
    <source>
        <dbReference type="EMBL" id="GAA1544565.1"/>
    </source>
</evidence>
<gene>
    <name evidence="3" type="ORF">GCM10009827_075500</name>
</gene>
<dbReference type="InterPro" id="IPR000182">
    <property type="entry name" value="GNAT_dom"/>
</dbReference>
<evidence type="ECO:0000313" key="4">
    <source>
        <dbReference type="Proteomes" id="UP001501470"/>
    </source>
</evidence>
<feature type="domain" description="N-acetyltransferase" evidence="2">
    <location>
        <begin position="171"/>
        <end position="273"/>
    </location>
</feature>
<dbReference type="Pfam" id="PF00583">
    <property type="entry name" value="Acetyltransf_1"/>
    <property type="match status" value="1"/>
</dbReference>
<name>A0ABN2BNJ0_9ACTN</name>
<sequence length="275" mass="27449">MIAVRSAHPADLPAAADVWHAANAARGLPPTPQRLARVREKLAAPDAQVLIATLPAPAPAGPVAAPASFGSAPTEPAPHLAGSVAGSAHSPTESVAPADVLAAPGPAGPVAVPAPSEPAPPLAGPACSPTGRAGAADGSAPAGSTAGRGESEVAPARVAAATSGPGAMPAEAGTVVGMALVEPGRADDGEGALIPGYGHVSMVFVHPSHWSNGYGQHLLRAVHALGYTRTTLWTRRSNERAQRLYAAAGYVPNGRTTHLLDGDEIIQLERRAEPV</sequence>
<organism evidence="3 4">
    <name type="scientific">Dactylosporangium maewongense</name>
    <dbReference type="NCBI Taxonomy" id="634393"/>
    <lineage>
        <taxon>Bacteria</taxon>
        <taxon>Bacillati</taxon>
        <taxon>Actinomycetota</taxon>
        <taxon>Actinomycetes</taxon>
        <taxon>Micromonosporales</taxon>
        <taxon>Micromonosporaceae</taxon>
        <taxon>Dactylosporangium</taxon>
    </lineage>
</organism>
<feature type="compositionally biased region" description="Low complexity" evidence="1">
    <location>
        <begin position="131"/>
        <end position="147"/>
    </location>
</feature>
<dbReference type="Proteomes" id="UP001501470">
    <property type="component" value="Unassembled WGS sequence"/>
</dbReference>
<proteinExistence type="predicted"/>
<keyword evidence="4" id="KW-1185">Reference proteome</keyword>
<reference evidence="3 4" key="1">
    <citation type="journal article" date="2019" name="Int. J. Syst. Evol. Microbiol.">
        <title>The Global Catalogue of Microorganisms (GCM) 10K type strain sequencing project: providing services to taxonomists for standard genome sequencing and annotation.</title>
        <authorList>
            <consortium name="The Broad Institute Genomics Platform"/>
            <consortium name="The Broad Institute Genome Sequencing Center for Infectious Disease"/>
            <person name="Wu L."/>
            <person name="Ma J."/>
        </authorList>
    </citation>
    <scope>NUCLEOTIDE SEQUENCE [LARGE SCALE GENOMIC DNA]</scope>
    <source>
        <strain evidence="3 4">JCM 15933</strain>
    </source>
</reference>
<protein>
    <recommendedName>
        <fullName evidence="2">N-acetyltransferase domain-containing protein</fullName>
    </recommendedName>
</protein>
<dbReference type="EMBL" id="BAAAQD010000018">
    <property type="protein sequence ID" value="GAA1544565.1"/>
    <property type="molecule type" value="Genomic_DNA"/>
</dbReference>
<dbReference type="Gene3D" id="3.40.630.30">
    <property type="match status" value="1"/>
</dbReference>
<dbReference type="CDD" id="cd04301">
    <property type="entry name" value="NAT_SF"/>
    <property type="match status" value="1"/>
</dbReference>
<dbReference type="SUPFAM" id="SSF55729">
    <property type="entry name" value="Acyl-CoA N-acyltransferases (Nat)"/>
    <property type="match status" value="1"/>
</dbReference>
<evidence type="ECO:0000259" key="2">
    <source>
        <dbReference type="PROSITE" id="PS51186"/>
    </source>
</evidence>
<dbReference type="PROSITE" id="PS51186">
    <property type="entry name" value="GNAT"/>
    <property type="match status" value="1"/>
</dbReference>
<dbReference type="InterPro" id="IPR050276">
    <property type="entry name" value="MshD_Acetyltransferase"/>
</dbReference>
<feature type="region of interest" description="Disordered" evidence="1">
    <location>
        <begin position="107"/>
        <end position="169"/>
    </location>
</feature>
<dbReference type="InterPro" id="IPR016181">
    <property type="entry name" value="Acyl_CoA_acyltransferase"/>
</dbReference>
<feature type="region of interest" description="Disordered" evidence="1">
    <location>
        <begin position="62"/>
        <end position="93"/>
    </location>
</feature>